<evidence type="ECO:0000256" key="4">
    <source>
        <dbReference type="SAM" id="SignalP"/>
    </source>
</evidence>
<protein>
    <submittedName>
        <fullName evidence="6">Sugar ABC transporter substrate-binding protein</fullName>
    </submittedName>
</protein>
<proteinExistence type="inferred from homology"/>
<name>A0A9X3I3T9_9ACTN</name>
<comment type="subcellular location">
    <subcellularLocation>
        <location evidence="1">Cell envelope</location>
    </subcellularLocation>
</comment>
<dbReference type="Gene3D" id="3.40.50.2300">
    <property type="match status" value="2"/>
</dbReference>
<feature type="domain" description="Periplasmic binding protein" evidence="5">
    <location>
        <begin position="33"/>
        <end position="293"/>
    </location>
</feature>
<reference evidence="6" key="1">
    <citation type="submission" date="2022-10" db="EMBL/GenBank/DDBJ databases">
        <title>WGS of marine actinomycetes from Thailand.</title>
        <authorList>
            <person name="Thawai C."/>
        </authorList>
    </citation>
    <scope>NUCLEOTIDE SEQUENCE</scope>
    <source>
        <strain evidence="6">SW21</strain>
    </source>
</reference>
<evidence type="ECO:0000313" key="6">
    <source>
        <dbReference type="EMBL" id="MCX2962789.1"/>
    </source>
</evidence>
<dbReference type="InterPro" id="IPR025997">
    <property type="entry name" value="SBP_2_dom"/>
</dbReference>
<dbReference type="PROSITE" id="PS51257">
    <property type="entry name" value="PROKAR_LIPOPROTEIN"/>
    <property type="match status" value="1"/>
</dbReference>
<evidence type="ECO:0000256" key="3">
    <source>
        <dbReference type="ARBA" id="ARBA00022729"/>
    </source>
</evidence>
<dbReference type="Proteomes" id="UP001143347">
    <property type="component" value="Unassembled WGS sequence"/>
</dbReference>
<dbReference type="EMBL" id="JAPKFM010000001">
    <property type="protein sequence ID" value="MCX2962789.1"/>
    <property type="molecule type" value="Genomic_DNA"/>
</dbReference>
<keyword evidence="3 4" id="KW-0732">Signal</keyword>
<sequence length="336" mass="34127">MKVIKPLATTALAVTLGLSMVACGDSDSGSEFFGFSSPVLSQEGQKFTAQGVEDASAQLGWESQVYDANLSPDTQVSNIQTLVDRPASAIGAWALDEGAISGAYARADAADIPVIGVNSGGTGVDTSVWTESTTCEPGGVIDRLADYYADAKPNGTIAIMSGPPAPSIVTMTDCFTQAAESKGLTIAVRQDNTADTSASASALAQDMLSANSSIDGFWAYNDGSAIGIGSALQARGMSAYSADNPDGVVVTGNNGDEAAIAAVRNGSITATIDTDPVCTGWALVAAARDALDGSAQPEYVVASTIVDGETIADYVAPADRQCSLDDLPLVDTDGNN</sequence>
<accession>A0A9X3I3T9</accession>
<keyword evidence="7" id="KW-1185">Reference proteome</keyword>
<dbReference type="RefSeq" id="WP_266059825.1">
    <property type="nucleotide sequence ID" value="NZ_JAPKFM010000001.1"/>
</dbReference>
<evidence type="ECO:0000313" key="7">
    <source>
        <dbReference type="Proteomes" id="UP001143347"/>
    </source>
</evidence>
<evidence type="ECO:0000259" key="5">
    <source>
        <dbReference type="Pfam" id="PF13407"/>
    </source>
</evidence>
<organism evidence="6 7">
    <name type="scientific">Gordonia aquimaris</name>
    <dbReference type="NCBI Taxonomy" id="2984863"/>
    <lineage>
        <taxon>Bacteria</taxon>
        <taxon>Bacillati</taxon>
        <taxon>Actinomycetota</taxon>
        <taxon>Actinomycetes</taxon>
        <taxon>Mycobacteriales</taxon>
        <taxon>Gordoniaceae</taxon>
        <taxon>Gordonia</taxon>
    </lineage>
</organism>
<dbReference type="PANTHER" id="PTHR46847:SF1">
    <property type="entry name" value="D-ALLOSE-BINDING PERIPLASMIC PROTEIN-RELATED"/>
    <property type="match status" value="1"/>
</dbReference>
<evidence type="ECO:0000256" key="2">
    <source>
        <dbReference type="ARBA" id="ARBA00007639"/>
    </source>
</evidence>
<comment type="similarity">
    <text evidence="2">Belongs to the bacterial solute-binding protein 2 family.</text>
</comment>
<dbReference type="CDD" id="cd01536">
    <property type="entry name" value="PBP1_ABC_sugar_binding-like"/>
    <property type="match status" value="1"/>
</dbReference>
<dbReference type="SUPFAM" id="SSF53822">
    <property type="entry name" value="Periplasmic binding protein-like I"/>
    <property type="match status" value="1"/>
</dbReference>
<feature type="chain" id="PRO_5040833449" evidence="4">
    <location>
        <begin position="25"/>
        <end position="336"/>
    </location>
</feature>
<comment type="caution">
    <text evidence="6">The sequence shown here is derived from an EMBL/GenBank/DDBJ whole genome shotgun (WGS) entry which is preliminary data.</text>
</comment>
<dbReference type="AlphaFoldDB" id="A0A9X3I3T9"/>
<dbReference type="GO" id="GO:0030246">
    <property type="term" value="F:carbohydrate binding"/>
    <property type="evidence" value="ECO:0007669"/>
    <property type="project" value="UniProtKB-ARBA"/>
</dbReference>
<dbReference type="Pfam" id="PF13407">
    <property type="entry name" value="Peripla_BP_4"/>
    <property type="match status" value="1"/>
</dbReference>
<gene>
    <name evidence="6" type="ORF">OSB52_01640</name>
</gene>
<dbReference type="PANTHER" id="PTHR46847">
    <property type="entry name" value="D-ALLOSE-BINDING PERIPLASMIC PROTEIN-RELATED"/>
    <property type="match status" value="1"/>
</dbReference>
<dbReference type="GO" id="GO:0030313">
    <property type="term" value="C:cell envelope"/>
    <property type="evidence" value="ECO:0007669"/>
    <property type="project" value="UniProtKB-SubCell"/>
</dbReference>
<dbReference type="InterPro" id="IPR028082">
    <property type="entry name" value="Peripla_BP_I"/>
</dbReference>
<feature type="signal peptide" evidence="4">
    <location>
        <begin position="1"/>
        <end position="24"/>
    </location>
</feature>
<evidence type="ECO:0000256" key="1">
    <source>
        <dbReference type="ARBA" id="ARBA00004196"/>
    </source>
</evidence>